<dbReference type="GO" id="GO:0045324">
    <property type="term" value="P:late endosome to vacuole transport"/>
    <property type="evidence" value="ECO:0007669"/>
    <property type="project" value="TreeGrafter"/>
</dbReference>
<dbReference type="OrthoDB" id="20368at2759"/>
<dbReference type="InterPro" id="IPR007243">
    <property type="entry name" value="Atg6/Beclin"/>
</dbReference>
<evidence type="ECO:0000313" key="4">
    <source>
        <dbReference type="EMBL" id="KRY29615.1"/>
    </source>
</evidence>
<sequence length="467" mass="53435">MDNFKCVSCGEPLELDETVLKQDQEQCQNQTADDSSNNSAAPIVHRYELPNYSLFVGPSCGTSLDLSQLPDVSSSSDDPQGIGTFFAFTDKLHKLVHDDNSAIEHPMCQSCADRLLDYFDQTLSEAEQECREYKKILDSLDAVNIDAEAQEAQQHLAKLKYCKNAQHVYMHIIQISFNVLTSIIVAPNDEPLLMFTVSEDLQKDEENIKETLKEVQRVDQNLDLEIEAEQKKLELLTEQEAKLWRRYRDLRRKVLDLENENLSAMNQYHYANSCLKKLEESNALNMTFHIWHSGHFGTINGYRLGRLPDQPVSWTEINTAFGQAALLMHTLVKKAGLKLERYELVPFANYSYLVCLQSGKELRLYTDGGVKFNWHPRFDQAIVAFVDCLCQLEQRIRQLVGVDYNLPYKMRGDKIEDGGNQYSVRTHFNSEERWTKAMKCLLTNLKWALAAILPIEESHTSCSASSV</sequence>
<dbReference type="GO" id="GO:0000045">
    <property type="term" value="P:autophagosome assembly"/>
    <property type="evidence" value="ECO:0007669"/>
    <property type="project" value="TreeGrafter"/>
</dbReference>
<dbReference type="InterPro" id="IPR040455">
    <property type="entry name" value="Atg6_BARA"/>
</dbReference>
<dbReference type="RefSeq" id="XP_003376149.1">
    <property type="nucleotide sequence ID" value="XM_003376101.1"/>
</dbReference>
<dbReference type="GO" id="GO:0030674">
    <property type="term" value="F:protein-macromolecule adaptor activity"/>
    <property type="evidence" value="ECO:0007669"/>
    <property type="project" value="TreeGrafter"/>
</dbReference>
<evidence type="ECO:0000256" key="2">
    <source>
        <dbReference type="SAM" id="Coils"/>
    </source>
</evidence>
<dbReference type="OMA" id="WTKAMKC"/>
<dbReference type="GO" id="GO:0034272">
    <property type="term" value="C:phosphatidylinositol 3-kinase complex, class III, type II"/>
    <property type="evidence" value="ECO:0007669"/>
    <property type="project" value="TreeGrafter"/>
</dbReference>
<protein>
    <submittedName>
        <fullName evidence="4">Beclin-1</fullName>
    </submittedName>
</protein>
<dbReference type="GO" id="GO:0006995">
    <property type="term" value="P:cellular response to nitrogen starvation"/>
    <property type="evidence" value="ECO:0007669"/>
    <property type="project" value="TreeGrafter"/>
</dbReference>
<feature type="coiled-coil region" evidence="2">
    <location>
        <begin position="198"/>
        <end position="267"/>
    </location>
</feature>
<dbReference type="InterPro" id="IPR038274">
    <property type="entry name" value="Atg6/Beclin_C_sf"/>
</dbReference>
<dbReference type="FunCoup" id="E5S9F8">
    <property type="interactions" value="1580"/>
</dbReference>
<dbReference type="PANTHER" id="PTHR12768">
    <property type="entry name" value="BECLIN 1"/>
    <property type="match status" value="1"/>
</dbReference>
<feature type="domain" description="Atg6 BARA" evidence="3">
    <location>
        <begin position="278"/>
        <end position="451"/>
    </location>
</feature>
<dbReference type="STRING" id="6334.E5S9F8"/>
<dbReference type="GO" id="GO:0034271">
    <property type="term" value="C:phosphatidylinositol 3-kinase complex, class III, type I"/>
    <property type="evidence" value="ECO:0007669"/>
    <property type="project" value="TreeGrafter"/>
</dbReference>
<dbReference type="Pfam" id="PF04111">
    <property type="entry name" value="APG6"/>
    <property type="match status" value="1"/>
</dbReference>
<gene>
    <name evidence="4" type="primary">Atg6</name>
    <name evidence="4" type="ORF">T01_13322</name>
</gene>
<proteinExistence type="inferred from homology"/>
<dbReference type="GO" id="GO:0000407">
    <property type="term" value="C:phagophore assembly site"/>
    <property type="evidence" value="ECO:0007669"/>
    <property type="project" value="TreeGrafter"/>
</dbReference>
<name>E5S9F8_TRISP</name>
<dbReference type="GO" id="GO:0043548">
    <property type="term" value="F:phosphatidylinositol 3-kinase binding"/>
    <property type="evidence" value="ECO:0007669"/>
    <property type="project" value="TreeGrafter"/>
</dbReference>
<evidence type="ECO:0000313" key="5">
    <source>
        <dbReference type="Proteomes" id="UP000054776"/>
    </source>
</evidence>
<dbReference type="InParanoid" id="E5S9F8"/>
<dbReference type="KEGG" id="tsp:Tsp_00471"/>
<dbReference type="AlphaFoldDB" id="E5S9F8"/>
<evidence type="ECO:0000256" key="1">
    <source>
        <dbReference type="ARBA" id="ARBA00005965"/>
    </source>
</evidence>
<dbReference type="eggNOG" id="KOG2751">
    <property type="taxonomic scope" value="Eukaryota"/>
</dbReference>
<accession>E5S9F8</accession>
<reference evidence="4 5" key="1">
    <citation type="submission" date="2015-01" db="EMBL/GenBank/DDBJ databases">
        <title>Evolution of Trichinella species and genotypes.</title>
        <authorList>
            <person name="Korhonen P.K."/>
            <person name="Edoardo P."/>
            <person name="Giuseppe L.R."/>
            <person name="Gasser R.B."/>
        </authorList>
    </citation>
    <scope>NUCLEOTIDE SEQUENCE [LARGE SCALE GENOMIC DNA]</scope>
    <source>
        <strain evidence="4">ISS3</strain>
    </source>
</reference>
<dbReference type="HOGENOM" id="CLU_024219_4_1_1"/>
<comment type="similarity">
    <text evidence="1">Belongs to the beclin family.</text>
</comment>
<dbReference type="Proteomes" id="UP000054776">
    <property type="component" value="Unassembled WGS sequence"/>
</dbReference>
<comment type="caution">
    <text evidence="4">The sequence shown here is derived from an EMBL/GenBank/DDBJ whole genome shotgun (WGS) entry which is preliminary data.</text>
</comment>
<keyword evidence="5" id="KW-1185">Reference proteome</keyword>
<keyword evidence="2" id="KW-0175">Coiled coil</keyword>
<dbReference type="GO" id="GO:0000423">
    <property type="term" value="P:mitophagy"/>
    <property type="evidence" value="ECO:0007669"/>
    <property type="project" value="TreeGrafter"/>
</dbReference>
<organism evidence="4 5">
    <name type="scientific">Trichinella spiralis</name>
    <name type="common">Trichina worm</name>
    <dbReference type="NCBI Taxonomy" id="6334"/>
    <lineage>
        <taxon>Eukaryota</taxon>
        <taxon>Metazoa</taxon>
        <taxon>Ecdysozoa</taxon>
        <taxon>Nematoda</taxon>
        <taxon>Enoplea</taxon>
        <taxon>Dorylaimia</taxon>
        <taxon>Trichinellida</taxon>
        <taxon>Trichinellidae</taxon>
        <taxon>Trichinella</taxon>
    </lineage>
</organism>
<dbReference type="EMBL" id="JYDH01000165">
    <property type="protein sequence ID" value="KRY29615.1"/>
    <property type="molecule type" value="Genomic_DNA"/>
</dbReference>
<dbReference type="PANTHER" id="PTHR12768:SF4">
    <property type="entry name" value="BECLIN-1"/>
    <property type="match status" value="1"/>
</dbReference>
<evidence type="ECO:0000259" key="3">
    <source>
        <dbReference type="Pfam" id="PF04111"/>
    </source>
</evidence>
<dbReference type="Gene3D" id="1.10.418.40">
    <property type="entry name" value="Autophagy protein 6/Beclin 1"/>
    <property type="match status" value="1"/>
</dbReference>